<evidence type="ECO:0000313" key="2">
    <source>
        <dbReference type="EMBL" id="AKO51585.1"/>
    </source>
</evidence>
<dbReference type="InterPro" id="IPR039013">
    <property type="entry name" value="YgiF"/>
</dbReference>
<dbReference type="KEGG" id="mpq:ABA45_03405"/>
<gene>
    <name evidence="2" type="ORF">ABA45_03405</name>
</gene>
<protein>
    <recommendedName>
        <fullName evidence="1">CYTH domain-containing protein</fullName>
    </recommendedName>
</protein>
<feature type="domain" description="CYTH" evidence="1">
    <location>
        <begin position="2"/>
        <end position="199"/>
    </location>
</feature>
<dbReference type="InterPro" id="IPR023577">
    <property type="entry name" value="CYTH_domain"/>
</dbReference>
<proteinExistence type="predicted"/>
<dbReference type="InterPro" id="IPR033469">
    <property type="entry name" value="CYTH-like_dom_sf"/>
</dbReference>
<evidence type="ECO:0000313" key="3">
    <source>
        <dbReference type="Proteomes" id="UP000036406"/>
    </source>
</evidence>
<dbReference type="PANTHER" id="PTHR39569">
    <property type="entry name" value="INORGANIC TRIPHOSPHATASE"/>
    <property type="match status" value="1"/>
</dbReference>
<dbReference type="AlphaFoldDB" id="A0A0H4I1T7"/>
<dbReference type="SUPFAM" id="SSF55154">
    <property type="entry name" value="CYTH-like phosphatases"/>
    <property type="match status" value="1"/>
</dbReference>
<dbReference type="SMART" id="SM01118">
    <property type="entry name" value="CYTH"/>
    <property type="match status" value="1"/>
</dbReference>
<sequence length="296" mass="32409">MAQELEIKLTLHPQQIPLGLAWLLEQAEASKGACKRLVNTYYDTPDNQLNVERIALRLREAGGRTIQTLKTQGEFVNGAHNRNEWEWEVPGPNLQLGLLANTPLADNVNLARLAPVFETNFERQVIMLADDNAVIEVAVDTGEIIANGQSRELCEVEFELKSGNPDNLLIWAQKLAQHCPVFLNLVSKAEQGYFLADAPMAHARTVENAGESAGEVAASLNALLQRLSQSWLKQQSVNMRSLNLSALAHLAAGCAPSQAWSELVEQLQGGTTVSDLLQQPLLGQIQLAMLQHIAGQ</sequence>
<dbReference type="Pfam" id="PF01928">
    <property type="entry name" value="CYTH"/>
    <property type="match status" value="1"/>
</dbReference>
<dbReference type="GO" id="GO:0046872">
    <property type="term" value="F:metal ion binding"/>
    <property type="evidence" value="ECO:0007669"/>
    <property type="project" value="TreeGrafter"/>
</dbReference>
<evidence type="ECO:0000259" key="1">
    <source>
        <dbReference type="PROSITE" id="PS51707"/>
    </source>
</evidence>
<dbReference type="RefSeq" id="WP_048384326.1">
    <property type="nucleotide sequence ID" value="NZ_CP011494.1"/>
</dbReference>
<reference evidence="2 3" key="1">
    <citation type="submission" date="2015-05" db="EMBL/GenBank/DDBJ databases">
        <title>Complete genome of Marinobacter psychrophilus strain 20041T isolated from sea-ice of the Canadian Basin.</title>
        <authorList>
            <person name="Song L."/>
            <person name="Ren L."/>
            <person name="Yu Y."/>
            <person name="Wang X."/>
        </authorList>
    </citation>
    <scope>NUCLEOTIDE SEQUENCE [LARGE SCALE GENOMIC DNA]</scope>
    <source>
        <strain evidence="2 3">20041</strain>
    </source>
</reference>
<organism evidence="2 3">
    <name type="scientific">Marinobacter psychrophilus</name>
    <dbReference type="NCBI Taxonomy" id="330734"/>
    <lineage>
        <taxon>Bacteria</taxon>
        <taxon>Pseudomonadati</taxon>
        <taxon>Pseudomonadota</taxon>
        <taxon>Gammaproteobacteria</taxon>
        <taxon>Pseudomonadales</taxon>
        <taxon>Marinobacteraceae</taxon>
        <taxon>Marinobacter</taxon>
    </lineage>
</organism>
<dbReference type="STRING" id="330734.ABA45_03405"/>
<keyword evidence="3" id="KW-1185">Reference proteome</keyword>
<name>A0A0H4I1T7_9GAMM</name>
<dbReference type="PATRIC" id="fig|330734.3.peg.740"/>
<accession>A0A0H4I1T7</accession>
<dbReference type="CDD" id="cd07756">
    <property type="entry name" value="CYTH-like_Pase_CHAD"/>
    <property type="match status" value="1"/>
</dbReference>
<dbReference type="GO" id="GO:0050355">
    <property type="term" value="F:inorganic triphosphate phosphatase activity"/>
    <property type="evidence" value="ECO:0007669"/>
    <property type="project" value="InterPro"/>
</dbReference>
<dbReference type="Gene3D" id="2.40.320.10">
    <property type="entry name" value="Hypothetical Protein Pfu-838710-001"/>
    <property type="match status" value="1"/>
</dbReference>
<dbReference type="EMBL" id="CP011494">
    <property type="protein sequence ID" value="AKO51585.1"/>
    <property type="molecule type" value="Genomic_DNA"/>
</dbReference>
<dbReference type="Proteomes" id="UP000036406">
    <property type="component" value="Chromosome"/>
</dbReference>
<dbReference type="PANTHER" id="PTHR39569:SF1">
    <property type="entry name" value="INORGANIC TRIPHOSPHATASE"/>
    <property type="match status" value="1"/>
</dbReference>
<dbReference type="PROSITE" id="PS51707">
    <property type="entry name" value="CYTH"/>
    <property type="match status" value="1"/>
</dbReference>